<feature type="compositionally biased region" description="Low complexity" evidence="1">
    <location>
        <begin position="201"/>
        <end position="215"/>
    </location>
</feature>
<feature type="region of interest" description="Disordered" evidence="1">
    <location>
        <begin position="22"/>
        <end position="52"/>
    </location>
</feature>
<gene>
    <name evidence="2" type="ORF">STCU_11859</name>
</gene>
<dbReference type="EMBL" id="ATMH01011868">
    <property type="protein sequence ID" value="EPY15653.1"/>
    <property type="molecule type" value="Genomic_DNA"/>
</dbReference>
<evidence type="ECO:0000256" key="1">
    <source>
        <dbReference type="SAM" id="MobiDB-lite"/>
    </source>
</evidence>
<name>S9TH53_9TRYP</name>
<evidence type="ECO:0000313" key="3">
    <source>
        <dbReference type="Proteomes" id="UP000015354"/>
    </source>
</evidence>
<feature type="region of interest" description="Disordered" evidence="1">
    <location>
        <begin position="82"/>
        <end position="125"/>
    </location>
</feature>
<accession>S9TH53</accession>
<comment type="caution">
    <text evidence="2">The sequence shown here is derived from an EMBL/GenBank/DDBJ whole genome shotgun (WGS) entry which is preliminary data.</text>
</comment>
<feature type="compositionally biased region" description="Polar residues" evidence="1">
    <location>
        <begin position="150"/>
        <end position="168"/>
    </location>
</feature>
<feature type="compositionally biased region" description="Polar residues" evidence="1">
    <location>
        <begin position="179"/>
        <end position="191"/>
    </location>
</feature>
<feature type="compositionally biased region" description="Basic and acidic residues" evidence="1">
    <location>
        <begin position="169"/>
        <end position="178"/>
    </location>
</feature>
<evidence type="ECO:0000313" key="2">
    <source>
        <dbReference type="EMBL" id="EPY15653.1"/>
    </source>
</evidence>
<protein>
    <submittedName>
        <fullName evidence="2">Uncharacterized protein</fullName>
    </submittedName>
</protein>
<proteinExistence type="predicted"/>
<feature type="region of interest" description="Disordered" evidence="1">
    <location>
        <begin position="145"/>
        <end position="272"/>
    </location>
</feature>
<feature type="compositionally biased region" description="Polar residues" evidence="1">
    <location>
        <begin position="102"/>
        <end position="117"/>
    </location>
</feature>
<dbReference type="Proteomes" id="UP000015354">
    <property type="component" value="Unassembled WGS sequence"/>
</dbReference>
<dbReference type="AlphaFoldDB" id="S9TH53"/>
<feature type="compositionally biased region" description="Basic residues" evidence="1">
    <location>
        <begin position="31"/>
        <end position="42"/>
    </location>
</feature>
<keyword evidence="3" id="KW-1185">Reference proteome</keyword>
<sequence>MIEDVQGDEIVEDVGEFLHGSLMAPSQPFVKKGRLPPKKKKKGGDAGAADVHAMDGGSGAAGGAVALPDFNMNGVMLADDMDGTGLKPTLLSPPTRKRSMIRSRSNSLAKNKLNSTNGGVGTDGHMASLKLSRQASRRQSMLNGKKIGDQATNGKPAQTSTLATLQRSPQKDSTDTGNDKNQSIGKGSGATTLAPIGGAGADAAGGATHPTAPADQARKGYARPRTESIMKPIQRPSTFQPKLSLPAAGPATQPGRRLSIANGRGRAAARAA</sequence>
<organism evidence="2 3">
    <name type="scientific">Strigomonas culicis</name>
    <dbReference type="NCBI Taxonomy" id="28005"/>
    <lineage>
        <taxon>Eukaryota</taxon>
        <taxon>Discoba</taxon>
        <taxon>Euglenozoa</taxon>
        <taxon>Kinetoplastea</taxon>
        <taxon>Metakinetoplastina</taxon>
        <taxon>Trypanosomatida</taxon>
        <taxon>Trypanosomatidae</taxon>
        <taxon>Strigomonadinae</taxon>
        <taxon>Strigomonas</taxon>
    </lineage>
</organism>
<reference evidence="2 3" key="1">
    <citation type="journal article" date="2013" name="PLoS ONE">
        <title>Predicting the Proteins of Angomonas deanei, Strigomonas culicis and Their Respective Endosymbionts Reveals New Aspects of the Trypanosomatidae Family.</title>
        <authorList>
            <person name="Motta M.C."/>
            <person name="Martins A.C."/>
            <person name="de Souza S.S."/>
            <person name="Catta-Preta C.M."/>
            <person name="Silva R."/>
            <person name="Klein C.C."/>
            <person name="de Almeida L.G."/>
            <person name="de Lima Cunha O."/>
            <person name="Ciapina L.P."/>
            <person name="Brocchi M."/>
            <person name="Colabardini A.C."/>
            <person name="de Araujo Lima B."/>
            <person name="Machado C.R."/>
            <person name="de Almeida Soares C.M."/>
            <person name="Probst C.M."/>
            <person name="de Menezes C.B."/>
            <person name="Thompson C.E."/>
            <person name="Bartholomeu D.C."/>
            <person name="Gradia D.F."/>
            <person name="Pavoni D.P."/>
            <person name="Grisard E.C."/>
            <person name="Fantinatti-Garboggini F."/>
            <person name="Marchini F.K."/>
            <person name="Rodrigues-Luiz G.F."/>
            <person name="Wagner G."/>
            <person name="Goldman G.H."/>
            <person name="Fietto J.L."/>
            <person name="Elias M.C."/>
            <person name="Goldman M.H."/>
            <person name="Sagot M.F."/>
            <person name="Pereira M."/>
            <person name="Stoco P.H."/>
            <person name="de Mendonca-Neto R.P."/>
            <person name="Teixeira S.M."/>
            <person name="Maciel T.E."/>
            <person name="de Oliveira Mendes T.A."/>
            <person name="Urmenyi T.P."/>
            <person name="de Souza W."/>
            <person name="Schenkman S."/>
            <person name="de Vasconcelos A.T."/>
        </authorList>
    </citation>
    <scope>NUCLEOTIDE SEQUENCE [LARGE SCALE GENOMIC DNA]</scope>
</reference>
<feature type="compositionally biased region" description="Low complexity" evidence="1">
    <location>
        <begin position="261"/>
        <end position="272"/>
    </location>
</feature>